<dbReference type="PANTHER" id="PTHR47755">
    <property type="entry name" value="CELL DIVISION PROTEIN FTSX"/>
    <property type="match status" value="1"/>
</dbReference>
<evidence type="ECO:0000256" key="3">
    <source>
        <dbReference type="ARBA" id="ARBA00021907"/>
    </source>
</evidence>
<keyword evidence="7 11" id="KW-1133">Transmembrane helix</keyword>
<dbReference type="Gene3D" id="3.30.70.3040">
    <property type="match status" value="1"/>
</dbReference>
<dbReference type="InterPro" id="IPR058204">
    <property type="entry name" value="FtsX_firmicutes-type"/>
</dbReference>
<feature type="transmembrane region" description="Helical" evidence="11">
    <location>
        <begin position="21"/>
        <end position="46"/>
    </location>
</feature>
<dbReference type="Proteomes" id="UP000092971">
    <property type="component" value="Chromosome"/>
</dbReference>
<keyword evidence="8 10" id="KW-0472">Membrane</keyword>
<evidence type="ECO:0000256" key="7">
    <source>
        <dbReference type="ARBA" id="ARBA00022989"/>
    </source>
</evidence>
<evidence type="ECO:0000259" key="12">
    <source>
        <dbReference type="Pfam" id="PF02687"/>
    </source>
</evidence>
<feature type="transmembrane region" description="Helical" evidence="11">
    <location>
        <begin position="275"/>
        <end position="294"/>
    </location>
</feature>
<dbReference type="InterPro" id="IPR040690">
    <property type="entry name" value="FtsX_ECD"/>
</dbReference>
<evidence type="ECO:0000256" key="1">
    <source>
        <dbReference type="ARBA" id="ARBA00004651"/>
    </source>
</evidence>
<dbReference type="PANTHER" id="PTHR47755:SF1">
    <property type="entry name" value="CELL DIVISION PROTEIN FTSX"/>
    <property type="match status" value="1"/>
</dbReference>
<dbReference type="EMBL" id="CP014672">
    <property type="protein sequence ID" value="ANW97876.1"/>
    <property type="molecule type" value="Genomic_DNA"/>
</dbReference>
<feature type="domain" description="FtsX extracellular" evidence="13">
    <location>
        <begin position="60"/>
        <end position="151"/>
    </location>
</feature>
<dbReference type="InterPro" id="IPR003838">
    <property type="entry name" value="ABC3_permease_C"/>
</dbReference>
<comment type="subcellular location">
    <subcellularLocation>
        <location evidence="1">Cell membrane</location>
        <topology evidence="1">Multi-pass membrane protein</topology>
    </subcellularLocation>
</comment>
<dbReference type="RefSeq" id="WP_015358082.1">
    <property type="nucleotide sequence ID" value="NZ_CP014672.1"/>
</dbReference>
<evidence type="ECO:0000256" key="10">
    <source>
        <dbReference type="PIRNR" id="PIRNR003097"/>
    </source>
</evidence>
<evidence type="ECO:0000256" key="2">
    <source>
        <dbReference type="ARBA" id="ARBA00007379"/>
    </source>
</evidence>
<comment type="function">
    <text evidence="10">Part of the ABC transporter FtsEX involved in asymmetric cellular division facilitating the initiation of sporulation.</text>
</comment>
<dbReference type="PIRSF" id="PIRSF003097">
    <property type="entry name" value="FtsX"/>
    <property type="match status" value="1"/>
</dbReference>
<sequence>MKIRTMKYMVKEGFANTYRNLLMSLASVSTVIASLIIFGIFLMLIINFSYNINRLKAQMEIVVFLKPDATEFEASNVELKIKNDERVLTYTKITKEQAYAQLINIYLEDSDILDGLTPDFLSESFRIHLKNVEESAAFTEEISKLDGVEDVNYPYESLKKLSTVLNWINAGSMVVLTLLLIVSVSIIANTIKLTVYARRKEIEIMKYIGASDWFIRWPFIIEGIIIGFTGALIAFILTSYLYNSVESFVNSHAVEYGISDLIKIVSLGNVGGQIFVIYAIIGVVMGSIGSVISVRRHLNV</sequence>
<evidence type="ECO:0000256" key="4">
    <source>
        <dbReference type="ARBA" id="ARBA00022475"/>
    </source>
</evidence>
<evidence type="ECO:0000313" key="14">
    <source>
        <dbReference type="EMBL" id="ANW97876.1"/>
    </source>
</evidence>
<dbReference type="GO" id="GO:0051301">
    <property type="term" value="P:cell division"/>
    <property type="evidence" value="ECO:0007669"/>
    <property type="project" value="UniProtKB-KW"/>
</dbReference>
<dbReference type="Pfam" id="PF02687">
    <property type="entry name" value="FtsX"/>
    <property type="match status" value="1"/>
</dbReference>
<dbReference type="AlphaFoldDB" id="A0A1B1YAT7"/>
<accession>A0A1B1YAT7</accession>
<keyword evidence="6 11" id="KW-0812">Transmembrane</keyword>
<keyword evidence="9 10" id="KW-0131">Cell cycle</keyword>
<evidence type="ECO:0000256" key="11">
    <source>
        <dbReference type="SAM" id="Phobius"/>
    </source>
</evidence>
<evidence type="ECO:0000256" key="9">
    <source>
        <dbReference type="ARBA" id="ARBA00023306"/>
    </source>
</evidence>
<keyword evidence="4 10" id="KW-1003">Cell membrane</keyword>
<comment type="similarity">
    <text evidence="2 10">Belongs to the ABC-4 integral membrane protein family. FtsX subfamily.</text>
</comment>
<protein>
    <recommendedName>
        <fullName evidence="3 10">Cell division protein FtsX</fullName>
    </recommendedName>
</protein>
<dbReference type="NCBIfam" id="NF038347">
    <property type="entry name" value="FtsX_Gpos"/>
    <property type="match status" value="1"/>
</dbReference>
<reference evidence="14 15" key="1">
    <citation type="submission" date="2016-02" db="EMBL/GenBank/DDBJ databases">
        <title>Comparison of Clostridium stercorarium subspecies using comparative genomics and transcriptomics.</title>
        <authorList>
            <person name="Schellenberg J."/>
            <person name="Thallinger G."/>
            <person name="Levin D.B."/>
            <person name="Zhang X."/>
            <person name="Alvare G."/>
            <person name="Fristensky B."/>
            <person name="Sparling R."/>
        </authorList>
    </citation>
    <scope>NUCLEOTIDE SEQUENCE [LARGE SCALE GENOMIC DNA]</scope>
    <source>
        <strain evidence="14 15">DSM 2910</strain>
    </source>
</reference>
<gene>
    <name evidence="14" type="ORF">CSTERTH_01900</name>
</gene>
<name>A0A1B1YAT7_THEST</name>
<proteinExistence type="inferred from homology"/>
<feature type="domain" description="ABC3 transporter permease C-terminal" evidence="12">
    <location>
        <begin position="173"/>
        <end position="294"/>
    </location>
</feature>
<dbReference type="InterPro" id="IPR004513">
    <property type="entry name" value="FtsX"/>
</dbReference>
<evidence type="ECO:0000256" key="6">
    <source>
        <dbReference type="ARBA" id="ARBA00022692"/>
    </source>
</evidence>
<evidence type="ECO:0000259" key="13">
    <source>
        <dbReference type="Pfam" id="PF18075"/>
    </source>
</evidence>
<feature type="transmembrane region" description="Helical" evidence="11">
    <location>
        <begin position="167"/>
        <end position="196"/>
    </location>
</feature>
<dbReference type="GO" id="GO:0005886">
    <property type="term" value="C:plasma membrane"/>
    <property type="evidence" value="ECO:0007669"/>
    <property type="project" value="UniProtKB-SubCell"/>
</dbReference>
<dbReference type="OrthoDB" id="9812531at2"/>
<dbReference type="Pfam" id="PF18075">
    <property type="entry name" value="FtsX_ECD"/>
    <property type="match status" value="1"/>
</dbReference>
<organism evidence="14 15">
    <name type="scientific">Thermoclostridium stercorarium subsp. thermolacticum DSM 2910</name>
    <dbReference type="NCBI Taxonomy" id="1121336"/>
    <lineage>
        <taxon>Bacteria</taxon>
        <taxon>Bacillati</taxon>
        <taxon>Bacillota</taxon>
        <taxon>Clostridia</taxon>
        <taxon>Eubacteriales</taxon>
        <taxon>Oscillospiraceae</taxon>
        <taxon>Thermoclostridium</taxon>
    </lineage>
</organism>
<evidence type="ECO:0000256" key="8">
    <source>
        <dbReference type="ARBA" id="ARBA00023136"/>
    </source>
</evidence>
<evidence type="ECO:0000256" key="5">
    <source>
        <dbReference type="ARBA" id="ARBA00022618"/>
    </source>
</evidence>
<evidence type="ECO:0000313" key="15">
    <source>
        <dbReference type="Proteomes" id="UP000092971"/>
    </source>
</evidence>
<keyword evidence="5 10" id="KW-0132">Cell division</keyword>
<feature type="transmembrane region" description="Helical" evidence="11">
    <location>
        <begin position="217"/>
        <end position="242"/>
    </location>
</feature>